<keyword evidence="5" id="KW-0631">Potassium channel</keyword>
<comment type="subcellular location">
    <subcellularLocation>
        <location evidence="1">Membrane</location>
        <topology evidence="1">Multi-pass membrane protein</topology>
    </subcellularLocation>
</comment>
<keyword evidence="6" id="KW-0630">Potassium</keyword>
<evidence type="ECO:0000256" key="2">
    <source>
        <dbReference type="ARBA" id="ARBA00022448"/>
    </source>
</evidence>
<keyword evidence="14" id="KW-1185">Reference proteome</keyword>
<dbReference type="Gene3D" id="1.10.287.70">
    <property type="match status" value="1"/>
</dbReference>
<dbReference type="SUPFAM" id="SSF81324">
    <property type="entry name" value="Voltage-gated potassium channels"/>
    <property type="match status" value="1"/>
</dbReference>
<evidence type="ECO:0000256" key="9">
    <source>
        <dbReference type="ARBA" id="ARBA00023136"/>
    </source>
</evidence>
<dbReference type="SMART" id="SM00225">
    <property type="entry name" value="BTB"/>
    <property type="match status" value="1"/>
</dbReference>
<evidence type="ECO:0000313" key="14">
    <source>
        <dbReference type="Proteomes" id="UP001651158"/>
    </source>
</evidence>
<evidence type="ECO:0000256" key="8">
    <source>
        <dbReference type="ARBA" id="ARBA00023065"/>
    </source>
</evidence>
<dbReference type="InterPro" id="IPR028325">
    <property type="entry name" value="VG_K_chnl"/>
</dbReference>
<sequence>MGWTPLLTNSLYQLPNPEDDKGNLEKKTRINVSEREYFYNEITEEYFFDRDPQVFRYILNYYRTGRLHFPRSECVFVYEEELNFFGIRPDALEICCYEDFMEKKKEDADRYGDIVPVTVMGKIFGGICSLSGVLVIALPVPVIVSNFARIYQQSQQADKKMSQQALKIARFNVLAQEQHSVFLMGKRLAEAHLNALHRTKGGNAECSSGDSEIVFDHVGTRAKWLSSKNRGLLQTIHEELEDTPSLFSQLTMTTNWSQTKGPRKTWSLTIGAFDFPDELC</sequence>
<proteinExistence type="predicted"/>
<dbReference type="Gene3D" id="3.30.710.10">
    <property type="entry name" value="Potassium Channel Kv1.1, Chain A"/>
    <property type="match status" value="1"/>
</dbReference>
<evidence type="ECO:0000313" key="13">
    <source>
        <dbReference type="EMBL" id="KAL5108823.1"/>
    </source>
</evidence>
<protein>
    <submittedName>
        <fullName evidence="13">Potassium voltage-gated channel protein Shal</fullName>
    </submittedName>
</protein>
<keyword evidence="8" id="KW-0406">Ion transport</keyword>
<evidence type="ECO:0000256" key="6">
    <source>
        <dbReference type="ARBA" id="ARBA00022958"/>
    </source>
</evidence>
<keyword evidence="7 11" id="KW-1133">Transmembrane helix</keyword>
<feature type="transmembrane region" description="Helical" evidence="11">
    <location>
        <begin position="123"/>
        <end position="144"/>
    </location>
</feature>
<dbReference type="InterPro" id="IPR003131">
    <property type="entry name" value="T1-type_BTB"/>
</dbReference>
<evidence type="ECO:0000256" key="11">
    <source>
        <dbReference type="SAM" id="Phobius"/>
    </source>
</evidence>
<dbReference type="PANTHER" id="PTHR11537:SF105">
    <property type="entry name" value="POTASSIUM VOLTAGE-GATED CHANNEL PROTEIN SHAL"/>
    <property type="match status" value="1"/>
</dbReference>
<evidence type="ECO:0000256" key="1">
    <source>
        <dbReference type="ARBA" id="ARBA00004141"/>
    </source>
</evidence>
<keyword evidence="9 11" id="KW-0472">Membrane</keyword>
<dbReference type="SUPFAM" id="SSF54695">
    <property type="entry name" value="POZ domain"/>
    <property type="match status" value="1"/>
</dbReference>
<comment type="caution">
    <text evidence="13">The sequence shown here is derived from an EMBL/GenBank/DDBJ whole genome shotgun (WGS) entry which is preliminary data.</text>
</comment>
<accession>A0ABR4QGX7</accession>
<dbReference type="InterPro" id="IPR000210">
    <property type="entry name" value="BTB/POZ_dom"/>
</dbReference>
<dbReference type="InterPro" id="IPR005821">
    <property type="entry name" value="Ion_trans_dom"/>
</dbReference>
<dbReference type="EMBL" id="JAKROA010000003">
    <property type="protein sequence ID" value="KAL5108823.1"/>
    <property type="molecule type" value="Genomic_DNA"/>
</dbReference>
<dbReference type="Pfam" id="PF02214">
    <property type="entry name" value="BTB_2"/>
    <property type="match status" value="1"/>
</dbReference>
<keyword evidence="3" id="KW-0633">Potassium transport</keyword>
<keyword evidence="4 11" id="KW-0812">Transmembrane</keyword>
<evidence type="ECO:0000256" key="4">
    <source>
        <dbReference type="ARBA" id="ARBA00022692"/>
    </source>
</evidence>
<keyword evidence="10" id="KW-0407">Ion channel</keyword>
<name>A0ABR4QGX7_9CEST</name>
<dbReference type="InterPro" id="IPR003974">
    <property type="entry name" value="K_chnl_volt-dep_Kv3"/>
</dbReference>
<evidence type="ECO:0000256" key="7">
    <source>
        <dbReference type="ARBA" id="ARBA00022989"/>
    </source>
</evidence>
<dbReference type="PRINTS" id="PR01498">
    <property type="entry name" value="SHAWCHANNEL"/>
</dbReference>
<organism evidence="13 14">
    <name type="scientific">Taenia crassiceps</name>
    <dbReference type="NCBI Taxonomy" id="6207"/>
    <lineage>
        <taxon>Eukaryota</taxon>
        <taxon>Metazoa</taxon>
        <taxon>Spiralia</taxon>
        <taxon>Lophotrochozoa</taxon>
        <taxon>Platyhelminthes</taxon>
        <taxon>Cestoda</taxon>
        <taxon>Eucestoda</taxon>
        <taxon>Cyclophyllidea</taxon>
        <taxon>Taeniidae</taxon>
        <taxon>Taenia</taxon>
    </lineage>
</organism>
<evidence type="ECO:0000259" key="12">
    <source>
        <dbReference type="SMART" id="SM00225"/>
    </source>
</evidence>
<keyword evidence="2" id="KW-0813">Transport</keyword>
<dbReference type="Pfam" id="PF00520">
    <property type="entry name" value="Ion_trans"/>
    <property type="match status" value="1"/>
</dbReference>
<feature type="domain" description="BTB" evidence="12">
    <location>
        <begin position="18"/>
        <end position="102"/>
    </location>
</feature>
<dbReference type="Proteomes" id="UP001651158">
    <property type="component" value="Unassembled WGS sequence"/>
</dbReference>
<evidence type="ECO:0000256" key="10">
    <source>
        <dbReference type="ARBA" id="ARBA00023303"/>
    </source>
</evidence>
<reference evidence="13 14" key="1">
    <citation type="journal article" date="2022" name="Front. Cell. Infect. Microbiol.">
        <title>The Genomes of Two Strains of Taenia crassiceps the Animal Model for the Study of Human Cysticercosis.</title>
        <authorList>
            <person name="Bobes R.J."/>
            <person name="Estrada K."/>
            <person name="Rios-Valencia D.G."/>
            <person name="Calderon-Gallegos A."/>
            <person name="de la Torre P."/>
            <person name="Carrero J.C."/>
            <person name="Sanchez-Flores A."/>
            <person name="Laclette J.P."/>
        </authorList>
    </citation>
    <scope>NUCLEOTIDE SEQUENCE [LARGE SCALE GENOMIC DNA]</scope>
    <source>
        <strain evidence="13">WFUcys</strain>
    </source>
</reference>
<evidence type="ECO:0000256" key="5">
    <source>
        <dbReference type="ARBA" id="ARBA00022826"/>
    </source>
</evidence>
<dbReference type="PANTHER" id="PTHR11537">
    <property type="entry name" value="VOLTAGE-GATED POTASSIUM CHANNEL"/>
    <property type="match status" value="1"/>
</dbReference>
<evidence type="ECO:0000256" key="3">
    <source>
        <dbReference type="ARBA" id="ARBA00022538"/>
    </source>
</evidence>
<dbReference type="InterPro" id="IPR011333">
    <property type="entry name" value="SKP1/BTB/POZ_sf"/>
</dbReference>
<gene>
    <name evidence="13" type="ORF">TcWFU_004198</name>
</gene>